<dbReference type="AlphaFoldDB" id="A0A4Y7JX18"/>
<dbReference type="Proteomes" id="UP000316621">
    <property type="component" value="Chromosome 6"/>
</dbReference>
<proteinExistence type="predicted"/>
<dbReference type="Gramene" id="RZC65116">
    <property type="protein sequence ID" value="RZC65116"/>
    <property type="gene ID" value="C5167_008806"/>
</dbReference>
<name>A0A4Y7JX18_PAPSO</name>
<protein>
    <submittedName>
        <fullName evidence="1">Uncharacterized protein</fullName>
    </submittedName>
</protein>
<accession>A0A4Y7JX18</accession>
<gene>
    <name evidence="1" type="ORF">C5167_008806</name>
</gene>
<keyword evidence="2" id="KW-1185">Reference proteome</keyword>
<evidence type="ECO:0000313" key="2">
    <source>
        <dbReference type="Proteomes" id="UP000316621"/>
    </source>
</evidence>
<evidence type="ECO:0000313" key="1">
    <source>
        <dbReference type="EMBL" id="RZC65116.1"/>
    </source>
</evidence>
<dbReference type="EMBL" id="CM010720">
    <property type="protein sequence ID" value="RZC65116.1"/>
    <property type="molecule type" value="Genomic_DNA"/>
</dbReference>
<organism evidence="1 2">
    <name type="scientific">Papaver somniferum</name>
    <name type="common">Opium poppy</name>
    <dbReference type="NCBI Taxonomy" id="3469"/>
    <lineage>
        <taxon>Eukaryota</taxon>
        <taxon>Viridiplantae</taxon>
        <taxon>Streptophyta</taxon>
        <taxon>Embryophyta</taxon>
        <taxon>Tracheophyta</taxon>
        <taxon>Spermatophyta</taxon>
        <taxon>Magnoliopsida</taxon>
        <taxon>Ranunculales</taxon>
        <taxon>Papaveraceae</taxon>
        <taxon>Papaveroideae</taxon>
        <taxon>Papaver</taxon>
    </lineage>
</organism>
<reference evidence="1 2" key="1">
    <citation type="journal article" date="2018" name="Science">
        <title>The opium poppy genome and morphinan production.</title>
        <authorList>
            <person name="Guo L."/>
            <person name="Winzer T."/>
            <person name="Yang X."/>
            <person name="Li Y."/>
            <person name="Ning Z."/>
            <person name="He Z."/>
            <person name="Teodor R."/>
            <person name="Lu Y."/>
            <person name="Bowser T.A."/>
            <person name="Graham I.A."/>
            <person name="Ye K."/>
        </authorList>
    </citation>
    <scope>NUCLEOTIDE SEQUENCE [LARGE SCALE GENOMIC DNA]</scope>
    <source>
        <strain evidence="2">cv. HN1</strain>
        <tissue evidence="1">Leaves</tissue>
    </source>
</reference>
<sequence length="75" mass="8620">MVGSLFKVGNSRMYSTNATPWMDNKHAILDKVMKKMDEVQCVMEVKMSSRLVRCSNPPEIYGIAQQLHCPVRRAY</sequence>